<gene>
    <name evidence="8" type="primary">dcm</name>
    <name evidence="8" type="ORF">E5347_13220</name>
</gene>
<protein>
    <recommendedName>
        <fullName evidence="7">Cytosine-specific methyltransferase</fullName>
        <ecNumber evidence="7">2.1.1.37</ecNumber>
    </recommendedName>
</protein>
<evidence type="ECO:0000256" key="6">
    <source>
        <dbReference type="RuleBase" id="RU000416"/>
    </source>
</evidence>
<dbReference type="Gene3D" id="3.40.50.150">
    <property type="entry name" value="Vaccinia Virus protein VP39"/>
    <property type="match status" value="1"/>
</dbReference>
<keyword evidence="9" id="KW-1185">Reference proteome</keyword>
<dbReference type="GO" id="GO:0003886">
    <property type="term" value="F:DNA (cytosine-5-)-methyltransferase activity"/>
    <property type="evidence" value="ECO:0007669"/>
    <property type="project" value="UniProtKB-EC"/>
</dbReference>
<comment type="similarity">
    <text evidence="5 6">Belongs to the class I-like SAM-binding methyltransferase superfamily. C5-methyltransferase family.</text>
</comment>
<dbReference type="InterPro" id="IPR031303">
    <property type="entry name" value="C5_meth_CS"/>
</dbReference>
<evidence type="ECO:0000313" key="9">
    <source>
        <dbReference type="Proteomes" id="UP000306888"/>
    </source>
</evidence>
<dbReference type="OrthoDB" id="9813719at2"/>
<dbReference type="EMBL" id="SRYR01000009">
    <property type="protein sequence ID" value="TGY41126.1"/>
    <property type="molecule type" value="Genomic_DNA"/>
</dbReference>
<dbReference type="PRINTS" id="PR00105">
    <property type="entry name" value="C5METTRFRASE"/>
</dbReference>
<dbReference type="PANTHER" id="PTHR46098:SF1">
    <property type="entry name" value="TRNA (CYTOSINE(38)-C(5))-METHYLTRANSFERASE"/>
    <property type="match status" value="1"/>
</dbReference>
<dbReference type="NCBIfam" id="TIGR00675">
    <property type="entry name" value="dcm"/>
    <property type="match status" value="1"/>
</dbReference>
<accession>A0A4S2DGE0</accession>
<reference evidence="8 9" key="1">
    <citation type="submission" date="2019-04" db="EMBL/GenBank/DDBJ databases">
        <title>Microbes associate with the intestines of laboratory mice.</title>
        <authorList>
            <person name="Navarre W."/>
            <person name="Wong E."/>
            <person name="Huang K."/>
            <person name="Tropini C."/>
            <person name="Ng K."/>
            <person name="Yu B."/>
        </authorList>
    </citation>
    <scope>NUCLEOTIDE SEQUENCE [LARGE SCALE GENOMIC DNA]</scope>
    <source>
        <strain evidence="8 9">NM50_B9-20</strain>
    </source>
</reference>
<evidence type="ECO:0000256" key="1">
    <source>
        <dbReference type="ARBA" id="ARBA00022603"/>
    </source>
</evidence>
<name>A0A4S2DGE0_9CLOT</name>
<evidence type="ECO:0000256" key="7">
    <source>
        <dbReference type="RuleBase" id="RU000417"/>
    </source>
</evidence>
<comment type="caution">
    <text evidence="8">The sequence shown here is derived from an EMBL/GenBank/DDBJ whole genome shotgun (WGS) entry which is preliminary data.</text>
</comment>
<dbReference type="Proteomes" id="UP000306888">
    <property type="component" value="Unassembled WGS sequence"/>
</dbReference>
<dbReference type="PROSITE" id="PS00094">
    <property type="entry name" value="C5_MTASE_1"/>
    <property type="match status" value="1"/>
</dbReference>
<dbReference type="InterPro" id="IPR018117">
    <property type="entry name" value="C5_DNA_meth_AS"/>
</dbReference>
<sequence>MLRVVESFSGIGSQVKALKNIEIEHEILATMDWDINAIIAYDIIHHGPPVLDEYNEMTKDELVDILKEYTLSSDGKSPMTNSGLKRMSKIELEHLLAAIRRSNNLTSITDIRGNDLPEEIDLFTYSFPCQDLSIAGAWHGNNTGINRNVDNRSGMLWEVERILFERRDLNLELPKFLLMENVSNILSATHRDNFNDWKNTLADMGYYNKVYNLNAQDFGIPQKRQRVFMLSVKCNNVNEKILVENYFANHDLGSGFYRQELNIAHKHINEILKINYNNELYKTEANNSQPNDTPSRNKIFEENDKIYYRNNYNVNIISTITTKQDRNPNSGVIEYDSGREGKSKFRYLTPRECFMLMGFDEDDFQKVIDNNFFIGKNKRFFTYNKLYKLAGNSIVVNVLEYIFKQVDYVNNNIL</sequence>
<organism evidence="8 9">
    <name type="scientific">Clostridium sartagoforme</name>
    <dbReference type="NCBI Taxonomy" id="84031"/>
    <lineage>
        <taxon>Bacteria</taxon>
        <taxon>Bacillati</taxon>
        <taxon>Bacillota</taxon>
        <taxon>Clostridia</taxon>
        <taxon>Eubacteriales</taxon>
        <taxon>Clostridiaceae</taxon>
        <taxon>Clostridium</taxon>
    </lineage>
</organism>
<dbReference type="GO" id="GO:0032259">
    <property type="term" value="P:methylation"/>
    <property type="evidence" value="ECO:0007669"/>
    <property type="project" value="UniProtKB-KW"/>
</dbReference>
<dbReference type="Pfam" id="PF00145">
    <property type="entry name" value="DNA_methylase"/>
    <property type="match status" value="1"/>
</dbReference>
<dbReference type="InterPro" id="IPR001525">
    <property type="entry name" value="C5_MeTfrase"/>
</dbReference>
<evidence type="ECO:0000256" key="5">
    <source>
        <dbReference type="PROSITE-ProRule" id="PRU01016"/>
    </source>
</evidence>
<dbReference type="AlphaFoldDB" id="A0A4S2DGE0"/>
<evidence type="ECO:0000256" key="2">
    <source>
        <dbReference type="ARBA" id="ARBA00022679"/>
    </source>
</evidence>
<dbReference type="PANTHER" id="PTHR46098">
    <property type="entry name" value="TRNA (CYTOSINE(38)-C(5))-METHYLTRANSFERASE"/>
    <property type="match status" value="1"/>
</dbReference>
<comment type="catalytic activity">
    <reaction evidence="7">
        <text>a 2'-deoxycytidine in DNA + S-adenosyl-L-methionine = a 5-methyl-2'-deoxycytidine in DNA + S-adenosyl-L-homocysteine + H(+)</text>
        <dbReference type="Rhea" id="RHEA:13681"/>
        <dbReference type="Rhea" id="RHEA-COMP:11369"/>
        <dbReference type="Rhea" id="RHEA-COMP:11370"/>
        <dbReference type="ChEBI" id="CHEBI:15378"/>
        <dbReference type="ChEBI" id="CHEBI:57856"/>
        <dbReference type="ChEBI" id="CHEBI:59789"/>
        <dbReference type="ChEBI" id="CHEBI:85452"/>
        <dbReference type="ChEBI" id="CHEBI:85454"/>
        <dbReference type="EC" id="2.1.1.37"/>
    </reaction>
</comment>
<keyword evidence="1 5" id="KW-0489">Methyltransferase</keyword>
<evidence type="ECO:0000256" key="3">
    <source>
        <dbReference type="ARBA" id="ARBA00022691"/>
    </source>
</evidence>
<dbReference type="EC" id="2.1.1.37" evidence="7"/>
<proteinExistence type="inferred from homology"/>
<feature type="active site" evidence="5">
    <location>
        <position position="129"/>
    </location>
</feature>
<dbReference type="RefSeq" id="WP_136007702.1">
    <property type="nucleotide sequence ID" value="NZ_SRYR01000009.1"/>
</dbReference>
<dbReference type="PROSITE" id="PS51679">
    <property type="entry name" value="SAM_MT_C5"/>
    <property type="match status" value="1"/>
</dbReference>
<keyword evidence="4" id="KW-0680">Restriction system</keyword>
<keyword evidence="3 5" id="KW-0949">S-adenosyl-L-methionine</keyword>
<keyword evidence="2 5" id="KW-0808">Transferase</keyword>
<dbReference type="GO" id="GO:0009307">
    <property type="term" value="P:DNA restriction-modification system"/>
    <property type="evidence" value="ECO:0007669"/>
    <property type="project" value="UniProtKB-KW"/>
</dbReference>
<evidence type="ECO:0000313" key="8">
    <source>
        <dbReference type="EMBL" id="TGY41126.1"/>
    </source>
</evidence>
<dbReference type="Gene3D" id="3.90.120.10">
    <property type="entry name" value="DNA Methylase, subunit A, domain 2"/>
    <property type="match status" value="1"/>
</dbReference>
<dbReference type="InterPro" id="IPR050750">
    <property type="entry name" value="C5-MTase"/>
</dbReference>
<evidence type="ECO:0000256" key="4">
    <source>
        <dbReference type="ARBA" id="ARBA00022747"/>
    </source>
</evidence>
<dbReference type="InterPro" id="IPR029063">
    <property type="entry name" value="SAM-dependent_MTases_sf"/>
</dbReference>
<dbReference type="PROSITE" id="PS00095">
    <property type="entry name" value="C5_MTASE_2"/>
    <property type="match status" value="1"/>
</dbReference>
<dbReference type="SUPFAM" id="SSF53335">
    <property type="entry name" value="S-adenosyl-L-methionine-dependent methyltransferases"/>
    <property type="match status" value="1"/>
</dbReference>